<organism evidence="4 5">
    <name type="scientific">Pedobacter rhodius</name>
    <dbReference type="NCBI Taxonomy" id="3004098"/>
    <lineage>
        <taxon>Bacteria</taxon>
        <taxon>Pseudomonadati</taxon>
        <taxon>Bacteroidota</taxon>
        <taxon>Sphingobacteriia</taxon>
        <taxon>Sphingobacteriales</taxon>
        <taxon>Sphingobacteriaceae</taxon>
        <taxon>Pedobacter</taxon>
    </lineage>
</organism>
<reference evidence="4" key="1">
    <citation type="submission" date="2022-12" db="EMBL/GenBank/DDBJ databases">
        <title>Genome sequence of SJ11.</title>
        <authorList>
            <person name="Woo H."/>
        </authorList>
    </citation>
    <scope>NUCLEOTIDE SEQUENCE</scope>
    <source>
        <strain evidence="4">SJ11</strain>
    </source>
</reference>
<evidence type="ECO:0000313" key="4">
    <source>
        <dbReference type="EMBL" id="MCZ4224846.1"/>
    </source>
</evidence>
<dbReference type="SMART" id="SM00850">
    <property type="entry name" value="LytTR"/>
    <property type="match status" value="1"/>
</dbReference>
<dbReference type="EMBL" id="JAPWGL010000004">
    <property type="protein sequence ID" value="MCZ4224846.1"/>
    <property type="molecule type" value="Genomic_DNA"/>
</dbReference>
<dbReference type="PROSITE" id="PS50930">
    <property type="entry name" value="HTH_LYTTR"/>
    <property type="match status" value="1"/>
</dbReference>
<proteinExistence type="predicted"/>
<name>A0ABT4L0Y0_9SPHI</name>
<dbReference type="Gene3D" id="2.40.50.1020">
    <property type="entry name" value="LytTr DNA-binding domain"/>
    <property type="match status" value="1"/>
</dbReference>
<keyword evidence="5" id="KW-1185">Reference proteome</keyword>
<feature type="domain" description="HTH LytTR-type" evidence="3">
    <location>
        <begin position="147"/>
        <end position="212"/>
    </location>
</feature>
<dbReference type="PANTHER" id="PTHR37299">
    <property type="entry name" value="TRANSCRIPTIONAL REGULATOR-RELATED"/>
    <property type="match status" value="1"/>
</dbReference>
<gene>
    <name evidence="4" type="ORF">O0931_16155</name>
</gene>
<feature type="domain" description="Response regulatory" evidence="2">
    <location>
        <begin position="8"/>
        <end position="121"/>
    </location>
</feature>
<dbReference type="GO" id="GO:0003677">
    <property type="term" value="F:DNA binding"/>
    <property type="evidence" value="ECO:0007669"/>
    <property type="project" value="UniProtKB-KW"/>
</dbReference>
<dbReference type="Pfam" id="PF04397">
    <property type="entry name" value="LytTR"/>
    <property type="match status" value="1"/>
</dbReference>
<dbReference type="InterPro" id="IPR007492">
    <property type="entry name" value="LytTR_DNA-bd_dom"/>
</dbReference>
<accession>A0ABT4L0Y0</accession>
<dbReference type="PANTHER" id="PTHR37299:SF1">
    <property type="entry name" value="STAGE 0 SPORULATION PROTEIN A HOMOLOG"/>
    <property type="match status" value="1"/>
</dbReference>
<feature type="modified residue" description="4-aspartylphosphate" evidence="1">
    <location>
        <position position="60"/>
    </location>
</feature>
<dbReference type="InterPro" id="IPR001789">
    <property type="entry name" value="Sig_transdc_resp-reg_receiver"/>
</dbReference>
<dbReference type="SUPFAM" id="SSF52172">
    <property type="entry name" value="CheY-like"/>
    <property type="match status" value="1"/>
</dbReference>
<comment type="caution">
    <text evidence="4">The sequence shown here is derived from an EMBL/GenBank/DDBJ whole genome shotgun (WGS) entry which is preliminary data.</text>
</comment>
<sequence length="248" mass="28652">MKNEKKISCIIVDDEPHAIEGLKRYMTAIPALEVVKTYTDPVRAMLDISSGNNVDLILLDVDMPGITGIELGESVKPKTNKLVFTTAHSKYAYEAFEVEADDFLLKPYSLAKFIKTINKLFPQKIIETESEDSGDYMFIKSKEDNLRLVKIRYKDIVAVESRLNYVQIHTLSKSITTYMSLSEVSKKLNQFDWFMQFQRSFIIAPEYIEYIEGSAIKMQNGTRITVGEYYKKYFNDFVDSKLIKARRK</sequence>
<evidence type="ECO:0000259" key="3">
    <source>
        <dbReference type="PROSITE" id="PS50930"/>
    </source>
</evidence>
<dbReference type="Proteomes" id="UP001144341">
    <property type="component" value="Unassembled WGS sequence"/>
</dbReference>
<dbReference type="RefSeq" id="WP_269416509.1">
    <property type="nucleotide sequence ID" value="NZ_JAPWGL010000004.1"/>
</dbReference>
<keyword evidence="4" id="KW-0238">DNA-binding</keyword>
<evidence type="ECO:0000256" key="1">
    <source>
        <dbReference type="PROSITE-ProRule" id="PRU00169"/>
    </source>
</evidence>
<keyword evidence="1" id="KW-0597">Phosphoprotein</keyword>
<dbReference type="Gene3D" id="3.40.50.2300">
    <property type="match status" value="1"/>
</dbReference>
<dbReference type="PROSITE" id="PS50110">
    <property type="entry name" value="RESPONSE_REGULATORY"/>
    <property type="match status" value="1"/>
</dbReference>
<dbReference type="InterPro" id="IPR046947">
    <property type="entry name" value="LytR-like"/>
</dbReference>
<dbReference type="SMART" id="SM00448">
    <property type="entry name" value="REC"/>
    <property type="match status" value="1"/>
</dbReference>
<dbReference type="InterPro" id="IPR011006">
    <property type="entry name" value="CheY-like_superfamily"/>
</dbReference>
<evidence type="ECO:0000259" key="2">
    <source>
        <dbReference type="PROSITE" id="PS50110"/>
    </source>
</evidence>
<dbReference type="Pfam" id="PF00072">
    <property type="entry name" value="Response_reg"/>
    <property type="match status" value="1"/>
</dbReference>
<evidence type="ECO:0000313" key="5">
    <source>
        <dbReference type="Proteomes" id="UP001144341"/>
    </source>
</evidence>
<protein>
    <submittedName>
        <fullName evidence="4">LytTR family DNA-binding domain-containing protein</fullName>
    </submittedName>
</protein>